<evidence type="ECO:0000256" key="1">
    <source>
        <dbReference type="SAM" id="Phobius"/>
    </source>
</evidence>
<accession>A0A841DKQ9</accession>
<keyword evidence="1" id="KW-1133">Transmembrane helix</keyword>
<dbReference type="SUPFAM" id="SSF48317">
    <property type="entry name" value="Acid phosphatase/Vanadium-dependent haloperoxidase"/>
    <property type="match status" value="1"/>
</dbReference>
<dbReference type="SMART" id="SM00014">
    <property type="entry name" value="acidPPc"/>
    <property type="match status" value="1"/>
</dbReference>
<dbReference type="Pfam" id="PF01569">
    <property type="entry name" value="PAP2"/>
    <property type="match status" value="1"/>
</dbReference>
<gene>
    <name evidence="4" type="ORF">HDA44_002554</name>
</gene>
<keyword evidence="5" id="KW-1185">Reference proteome</keyword>
<proteinExistence type="predicted"/>
<evidence type="ECO:0000313" key="4">
    <source>
        <dbReference type="EMBL" id="MBB5979213.1"/>
    </source>
</evidence>
<evidence type="ECO:0000256" key="2">
    <source>
        <dbReference type="SAM" id="SignalP"/>
    </source>
</evidence>
<name>A0A841DKQ9_9ACTN</name>
<organism evidence="4 5">
    <name type="scientific">Kribbella solani</name>
    <dbReference type="NCBI Taxonomy" id="236067"/>
    <lineage>
        <taxon>Bacteria</taxon>
        <taxon>Bacillati</taxon>
        <taxon>Actinomycetota</taxon>
        <taxon>Actinomycetes</taxon>
        <taxon>Propionibacteriales</taxon>
        <taxon>Kribbellaceae</taxon>
        <taxon>Kribbella</taxon>
    </lineage>
</organism>
<feature type="transmembrane region" description="Helical" evidence="1">
    <location>
        <begin position="121"/>
        <end position="140"/>
    </location>
</feature>
<feature type="domain" description="Phosphatidic acid phosphatase type 2/haloperoxidase" evidence="3">
    <location>
        <begin position="84"/>
        <end position="189"/>
    </location>
</feature>
<feature type="transmembrane region" description="Helical" evidence="1">
    <location>
        <begin position="147"/>
        <end position="168"/>
    </location>
</feature>
<feature type="transmembrane region" description="Helical" evidence="1">
    <location>
        <begin position="58"/>
        <end position="77"/>
    </location>
</feature>
<keyword evidence="1" id="KW-0472">Membrane</keyword>
<dbReference type="RefSeq" id="WP_337905913.1">
    <property type="nucleotide sequence ID" value="NZ_JACHNF010000001.1"/>
</dbReference>
<feature type="transmembrane region" description="Helical" evidence="1">
    <location>
        <begin position="174"/>
        <end position="194"/>
    </location>
</feature>
<reference evidence="4 5" key="1">
    <citation type="submission" date="2020-08" db="EMBL/GenBank/DDBJ databases">
        <title>Sequencing the genomes of 1000 actinobacteria strains.</title>
        <authorList>
            <person name="Klenk H.-P."/>
        </authorList>
    </citation>
    <scope>NUCLEOTIDE SEQUENCE [LARGE SCALE GENOMIC DNA]</scope>
    <source>
        <strain evidence="4 5">DSM 17294</strain>
    </source>
</reference>
<feature type="chain" id="PRO_5032433078" evidence="2">
    <location>
        <begin position="30"/>
        <end position="212"/>
    </location>
</feature>
<dbReference type="InterPro" id="IPR000326">
    <property type="entry name" value="PAP2/HPO"/>
</dbReference>
<dbReference type="InterPro" id="IPR036938">
    <property type="entry name" value="PAP2/HPO_sf"/>
</dbReference>
<comment type="caution">
    <text evidence="4">The sequence shown here is derived from an EMBL/GenBank/DDBJ whole genome shotgun (WGS) entry which is preliminary data.</text>
</comment>
<feature type="transmembrane region" description="Helical" evidence="1">
    <location>
        <begin position="84"/>
        <end position="101"/>
    </location>
</feature>
<keyword evidence="2" id="KW-0732">Signal</keyword>
<sequence length="212" mass="22035">MTWVQLLAVASSVAFLVLAVIASAGQVDALDQDLRQVFRPDDVWGPWQLVFGNVVDGAAPRVSLAVLAVSGALAAVLRTSWRPLVYVAALALTGALVTQVAKALIGRADPHGDVGTLSGSFPSGHMVILLVCLGGVLLVWRQHPPVWAWALVALAGLTMGFSLLLLSMHWFTDVAGGALLAVPLLVVAASPRFVGPVHRTGRTTPASVGSPT</sequence>
<dbReference type="AlphaFoldDB" id="A0A841DKQ9"/>
<dbReference type="Gene3D" id="1.20.144.10">
    <property type="entry name" value="Phosphatidic acid phosphatase type 2/haloperoxidase"/>
    <property type="match status" value="1"/>
</dbReference>
<feature type="signal peptide" evidence="2">
    <location>
        <begin position="1"/>
        <end position="29"/>
    </location>
</feature>
<keyword evidence="1" id="KW-0812">Transmembrane</keyword>
<dbReference type="Proteomes" id="UP000558997">
    <property type="component" value="Unassembled WGS sequence"/>
</dbReference>
<protein>
    <submittedName>
        <fullName evidence="4">Membrane-associated phospholipid phosphatase</fullName>
    </submittedName>
</protein>
<dbReference type="EMBL" id="JACHNF010000001">
    <property type="protein sequence ID" value="MBB5979213.1"/>
    <property type="molecule type" value="Genomic_DNA"/>
</dbReference>
<evidence type="ECO:0000259" key="3">
    <source>
        <dbReference type="SMART" id="SM00014"/>
    </source>
</evidence>
<evidence type="ECO:0000313" key="5">
    <source>
        <dbReference type="Proteomes" id="UP000558997"/>
    </source>
</evidence>